<dbReference type="Pfam" id="PF19803">
    <property type="entry name" value="DUF6286"/>
    <property type="match status" value="1"/>
</dbReference>
<protein>
    <recommendedName>
        <fullName evidence="3">DUF6286 domain-containing protein</fullName>
    </recommendedName>
</protein>
<dbReference type="Proteomes" id="UP000199202">
    <property type="component" value="Unassembled WGS sequence"/>
</dbReference>
<dbReference type="AlphaFoldDB" id="A0A1G8ZJJ0"/>
<feature type="transmembrane region" description="Helical" evidence="2">
    <location>
        <begin position="69"/>
        <end position="95"/>
    </location>
</feature>
<evidence type="ECO:0000256" key="2">
    <source>
        <dbReference type="SAM" id="Phobius"/>
    </source>
</evidence>
<feature type="compositionally biased region" description="Basic and acidic residues" evidence="1">
    <location>
        <begin position="1"/>
        <end position="25"/>
    </location>
</feature>
<keyword evidence="2" id="KW-1133">Transmembrane helix</keyword>
<name>A0A1G8ZJJ0_9ACTN</name>
<sequence>MTTRDSDADRDRQEVCAVPPERENAPESEGARQATDTEQAEGAYRAELPRRDRGADRAVRRMFRPYRRIPAVVVAVLLTLLGLLVAAETISTLVGRPLFVVPYDRLLAWASTTPWANPLVALVSAIVALVGLALLATALVPGRPTMMPVRSRDPDLAVGLRPRSVTRTLAHAAEEVPGVRSARVRMRRHTVTVTPVTSGWDEPEVRQAVRQAVLDRLAGLDLVEPYRVVVGGKERR</sequence>
<evidence type="ECO:0000313" key="5">
    <source>
        <dbReference type="Proteomes" id="UP000199202"/>
    </source>
</evidence>
<reference evidence="4 5" key="1">
    <citation type="submission" date="2016-10" db="EMBL/GenBank/DDBJ databases">
        <authorList>
            <person name="de Groot N.N."/>
        </authorList>
    </citation>
    <scope>NUCLEOTIDE SEQUENCE [LARGE SCALE GENOMIC DNA]</scope>
    <source>
        <strain evidence="4 5">CGMCC 4.6533</strain>
    </source>
</reference>
<evidence type="ECO:0000256" key="1">
    <source>
        <dbReference type="SAM" id="MobiDB-lite"/>
    </source>
</evidence>
<gene>
    <name evidence="4" type="ORF">SAMN05421869_11473</name>
</gene>
<evidence type="ECO:0000259" key="3">
    <source>
        <dbReference type="Pfam" id="PF19803"/>
    </source>
</evidence>
<proteinExistence type="predicted"/>
<organism evidence="4 5">
    <name type="scientific">Nonomuraea jiangxiensis</name>
    <dbReference type="NCBI Taxonomy" id="633440"/>
    <lineage>
        <taxon>Bacteria</taxon>
        <taxon>Bacillati</taxon>
        <taxon>Actinomycetota</taxon>
        <taxon>Actinomycetes</taxon>
        <taxon>Streptosporangiales</taxon>
        <taxon>Streptosporangiaceae</taxon>
        <taxon>Nonomuraea</taxon>
    </lineage>
</organism>
<keyword evidence="5" id="KW-1185">Reference proteome</keyword>
<accession>A0A1G8ZJJ0</accession>
<feature type="region of interest" description="Disordered" evidence="1">
    <location>
        <begin position="1"/>
        <end position="41"/>
    </location>
</feature>
<evidence type="ECO:0000313" key="4">
    <source>
        <dbReference type="EMBL" id="SDK14300.1"/>
    </source>
</evidence>
<dbReference type="STRING" id="633440.SAMN05421869_11473"/>
<feature type="domain" description="DUF6286" evidence="3">
    <location>
        <begin position="129"/>
        <end position="230"/>
    </location>
</feature>
<keyword evidence="2" id="KW-0472">Membrane</keyword>
<dbReference type="RefSeq" id="WP_090938333.1">
    <property type="nucleotide sequence ID" value="NZ_FNDJ01000014.1"/>
</dbReference>
<keyword evidence="2" id="KW-0812">Transmembrane</keyword>
<dbReference type="EMBL" id="FNDJ01000014">
    <property type="protein sequence ID" value="SDK14300.1"/>
    <property type="molecule type" value="Genomic_DNA"/>
</dbReference>
<dbReference type="OrthoDB" id="3542723at2"/>
<feature type="transmembrane region" description="Helical" evidence="2">
    <location>
        <begin position="115"/>
        <end position="140"/>
    </location>
</feature>
<dbReference type="InterPro" id="IPR046253">
    <property type="entry name" value="DUF6286"/>
</dbReference>